<accession>A0ABY8C1B4</accession>
<reference evidence="2 3" key="1">
    <citation type="submission" date="2023-03" db="EMBL/GenBank/DDBJ databases">
        <title>Genome sequence of Microbacterium sp. KACC 23027.</title>
        <authorList>
            <person name="Kim S."/>
            <person name="Heo J."/>
            <person name="Kwon S.-W."/>
        </authorList>
    </citation>
    <scope>NUCLEOTIDE SEQUENCE [LARGE SCALE GENOMIC DNA]</scope>
    <source>
        <strain evidence="2 3">KACC 23027</strain>
    </source>
</reference>
<feature type="transmembrane region" description="Helical" evidence="1">
    <location>
        <begin position="115"/>
        <end position="134"/>
    </location>
</feature>
<feature type="transmembrane region" description="Helical" evidence="1">
    <location>
        <begin position="20"/>
        <end position="37"/>
    </location>
</feature>
<keyword evidence="1" id="KW-0812">Transmembrane</keyword>
<feature type="transmembrane region" description="Helical" evidence="1">
    <location>
        <begin position="82"/>
        <end position="109"/>
    </location>
</feature>
<protein>
    <submittedName>
        <fullName evidence="2">Uncharacterized protein</fullName>
    </submittedName>
</protein>
<evidence type="ECO:0000313" key="2">
    <source>
        <dbReference type="EMBL" id="WEG09142.1"/>
    </source>
</evidence>
<gene>
    <name evidence="2" type="ORF">PU630_00860</name>
</gene>
<feature type="transmembrane region" description="Helical" evidence="1">
    <location>
        <begin position="43"/>
        <end position="70"/>
    </location>
</feature>
<feature type="transmembrane region" description="Helical" evidence="1">
    <location>
        <begin position="146"/>
        <end position="165"/>
    </location>
</feature>
<dbReference type="RefSeq" id="WP_275278466.1">
    <property type="nucleotide sequence ID" value="NZ_CP119108.1"/>
</dbReference>
<evidence type="ECO:0000256" key="1">
    <source>
        <dbReference type="SAM" id="Phobius"/>
    </source>
</evidence>
<keyword evidence="1" id="KW-1133">Transmembrane helix</keyword>
<evidence type="ECO:0000313" key="3">
    <source>
        <dbReference type="Proteomes" id="UP001214553"/>
    </source>
</evidence>
<dbReference type="EMBL" id="CP119108">
    <property type="protein sequence ID" value="WEG09142.1"/>
    <property type="molecule type" value="Genomic_DNA"/>
</dbReference>
<keyword evidence="1" id="KW-0472">Membrane</keyword>
<proteinExistence type="predicted"/>
<organism evidence="2 3">
    <name type="scientific">Microbacterium horticulturae</name>
    <dbReference type="NCBI Taxonomy" id="3028316"/>
    <lineage>
        <taxon>Bacteria</taxon>
        <taxon>Bacillati</taxon>
        <taxon>Actinomycetota</taxon>
        <taxon>Actinomycetes</taxon>
        <taxon>Micrococcales</taxon>
        <taxon>Microbacteriaceae</taxon>
        <taxon>Microbacterium</taxon>
    </lineage>
</organism>
<dbReference type="Proteomes" id="UP001214553">
    <property type="component" value="Chromosome"/>
</dbReference>
<sequence>MASRSRLASQELADRLREQIYLSFVALAVVLAMRTHGHVEVGAAAVTLAVTILGTLMAVFTAEVIAHLIMHESPPTRAELRTILFATFGAVGSVLIPFVFLGAAALGWWDVDAALVASAILLAVTLVLYGYVAVRRVPLTWWQRLIVLGGEAALGLIVIGLQIVAHG</sequence>
<keyword evidence="3" id="KW-1185">Reference proteome</keyword>
<name>A0ABY8C1B4_9MICO</name>